<evidence type="ECO:0000256" key="2">
    <source>
        <dbReference type="PROSITE-ProRule" id="PRU00023"/>
    </source>
</evidence>
<dbReference type="Gene3D" id="3.40.50.300">
    <property type="entry name" value="P-loop containing nucleotide triphosphate hydrolases"/>
    <property type="match status" value="1"/>
</dbReference>
<feature type="repeat" description="ANK" evidence="2">
    <location>
        <begin position="1132"/>
        <end position="1160"/>
    </location>
</feature>
<name>L7J596_PYRO1</name>
<dbReference type="InterPro" id="IPR056884">
    <property type="entry name" value="NPHP3-like_N"/>
</dbReference>
<feature type="repeat" description="ANK" evidence="2">
    <location>
        <begin position="1099"/>
        <end position="1127"/>
    </location>
</feature>
<evidence type="ECO:0000313" key="4">
    <source>
        <dbReference type="EMBL" id="ELQ63406.1"/>
    </source>
</evidence>
<proteinExistence type="predicted"/>
<dbReference type="Pfam" id="PF01048">
    <property type="entry name" value="PNP_UDP_1"/>
    <property type="match status" value="1"/>
</dbReference>
<dbReference type="PANTHER" id="PTHR46082:SF11">
    <property type="entry name" value="AAA+ ATPASE DOMAIN-CONTAINING PROTEIN-RELATED"/>
    <property type="match status" value="1"/>
</dbReference>
<feature type="repeat" description="ANK" evidence="2">
    <location>
        <begin position="896"/>
        <end position="928"/>
    </location>
</feature>
<dbReference type="PROSITE" id="PS50297">
    <property type="entry name" value="ANK_REP_REGION"/>
    <property type="match status" value="9"/>
</dbReference>
<feature type="repeat" description="ANK" evidence="2">
    <location>
        <begin position="930"/>
        <end position="962"/>
    </location>
</feature>
<dbReference type="InterPro" id="IPR000845">
    <property type="entry name" value="Nucleoside_phosphorylase_d"/>
</dbReference>
<feature type="repeat" description="ANK" evidence="2">
    <location>
        <begin position="865"/>
        <end position="894"/>
    </location>
</feature>
<gene>
    <name evidence="4" type="ORF">OOW_P131scaffold00982g4</name>
</gene>
<dbReference type="InterPro" id="IPR002110">
    <property type="entry name" value="Ankyrin_rpt"/>
</dbReference>
<feature type="repeat" description="ANK" evidence="2">
    <location>
        <begin position="996"/>
        <end position="1028"/>
    </location>
</feature>
<dbReference type="PANTHER" id="PTHR46082">
    <property type="entry name" value="ATP/GTP-BINDING PROTEIN-RELATED"/>
    <property type="match status" value="1"/>
</dbReference>
<dbReference type="InterPro" id="IPR027417">
    <property type="entry name" value="P-loop_NTPase"/>
</dbReference>
<dbReference type="Gene3D" id="3.40.50.1580">
    <property type="entry name" value="Nucleoside phosphorylase domain"/>
    <property type="match status" value="1"/>
</dbReference>
<dbReference type="SMART" id="SM00248">
    <property type="entry name" value="ANK"/>
    <property type="match status" value="9"/>
</dbReference>
<dbReference type="SUPFAM" id="SSF53167">
    <property type="entry name" value="Purine and uridine phosphorylases"/>
    <property type="match status" value="1"/>
</dbReference>
<keyword evidence="1" id="KW-0677">Repeat</keyword>
<dbReference type="InterPro" id="IPR035994">
    <property type="entry name" value="Nucleoside_phosphorylase_sf"/>
</dbReference>
<dbReference type="InterPro" id="IPR036770">
    <property type="entry name" value="Ankyrin_rpt-contain_sf"/>
</dbReference>
<dbReference type="PROSITE" id="PS50088">
    <property type="entry name" value="ANK_REPEAT"/>
    <property type="match status" value="9"/>
</dbReference>
<dbReference type="InterPro" id="IPR053137">
    <property type="entry name" value="NLR-like"/>
</dbReference>
<feature type="domain" description="NACHT" evidence="3">
    <location>
        <begin position="391"/>
        <end position="536"/>
    </location>
</feature>
<dbReference type="PROSITE" id="PS50837">
    <property type="entry name" value="NACHT"/>
    <property type="match status" value="1"/>
</dbReference>
<dbReference type="GO" id="GO:0003824">
    <property type="term" value="F:catalytic activity"/>
    <property type="evidence" value="ECO:0007669"/>
    <property type="project" value="InterPro"/>
</dbReference>
<keyword evidence="2" id="KW-0040">ANK repeat</keyword>
<evidence type="ECO:0000259" key="3">
    <source>
        <dbReference type="PROSITE" id="PS50837"/>
    </source>
</evidence>
<dbReference type="GO" id="GO:0009116">
    <property type="term" value="P:nucleoside metabolic process"/>
    <property type="evidence" value="ECO:0007669"/>
    <property type="project" value="InterPro"/>
</dbReference>
<reference evidence="4" key="1">
    <citation type="journal article" date="2012" name="PLoS Genet.">
        <title>Comparative analysis of the genomes of two field isolates of the rice blast fungus Magnaporthe oryzae.</title>
        <authorList>
            <person name="Xue M."/>
            <person name="Yang J."/>
            <person name="Li Z."/>
            <person name="Hu S."/>
            <person name="Yao N."/>
            <person name="Dean R.A."/>
            <person name="Zhao W."/>
            <person name="Shen M."/>
            <person name="Zhang H."/>
            <person name="Li C."/>
            <person name="Liu L."/>
            <person name="Cao L."/>
            <person name="Xu X."/>
            <person name="Xing Y."/>
            <person name="Hsiang T."/>
            <person name="Zhang Z."/>
            <person name="Xu J.R."/>
            <person name="Peng Y.L."/>
        </authorList>
    </citation>
    <scope>NUCLEOTIDE SEQUENCE [LARGE SCALE GENOMIC DNA]</scope>
    <source>
        <strain evidence="4">P131</strain>
    </source>
</reference>
<dbReference type="InterPro" id="IPR007111">
    <property type="entry name" value="NACHT_NTPase"/>
</dbReference>
<feature type="repeat" description="ANK" evidence="2">
    <location>
        <begin position="1062"/>
        <end position="1094"/>
    </location>
</feature>
<organism>
    <name type="scientific">Pyricularia oryzae (strain P131)</name>
    <name type="common">Rice blast fungus</name>
    <name type="synonym">Magnaporthe oryzae</name>
    <dbReference type="NCBI Taxonomy" id="1143193"/>
    <lineage>
        <taxon>Eukaryota</taxon>
        <taxon>Fungi</taxon>
        <taxon>Dikarya</taxon>
        <taxon>Ascomycota</taxon>
        <taxon>Pezizomycotina</taxon>
        <taxon>Sordariomycetes</taxon>
        <taxon>Sordariomycetidae</taxon>
        <taxon>Magnaporthales</taxon>
        <taxon>Pyriculariaceae</taxon>
        <taxon>Pyricularia</taxon>
    </lineage>
</organism>
<dbReference type="Pfam" id="PF24883">
    <property type="entry name" value="NPHP3_N"/>
    <property type="match status" value="1"/>
</dbReference>
<sequence>MPSNSEYTIGWIAAIETEFVAASRFLDKRHGRPESQDSADSNSYKLGSMEGHNVVIACLPQGEYGLASAAVVATNMLRSFPNVRIGLMVGIAGGAPRDGHDIRLGDVVVSASSGGKGAVFQYDYGKTIQNEPFTCTQLLNQPPAVLRAAVASLSAQHREDGHDFGSQIDRLLDNSRLEDFRRPPHTSDKLYKPDVVHLNSCSEVCGGDPEHLVARGPRDKKKDDPTIHYGTIASANQLMKDAKARDRLAAKHDVLCFEMEAAGLMNNFPCLVIRGICDYSDSNKNKEWQGFAAMMAAAYAKALLGVLVPERIGKEKTIGEAIGLVEKAMNSVENKVTLLQSNTHIDKLKGWLSPADPSTNANRAKELRHKGTGAWLLENRKFKEWRDGPRRHLWLRALVGCGKTVLCAAVLEQLAKLDDCLVLNFFFDFADTEKQTYDSMLRVLLFQLYLDSPDPESRGYLDKLFQSNRNGQAQPSGHDLWECLKSMLAIQKKVYVVLDALDESETRGDLATWINNVVHEPGLQQLHLIFTSRPESDFDCIPSMIGMDNCIELDKDAVNADIRAYVLSRLQNDRDFKSKNLPADLVEDICNRIGSGADGMFRWAFCQLQTLSAGTNLFDIRSALDDLPSNLEETYKLMLDKIPKDSRKAAISLLTFLAYCERPLKLLEVKDIMATAEAEPEPFDVERRTFDEAILRHCPGMIARISPEEKPYRERVDEFQLAHFSIKEFLLRQHNFTVPTASIRITTTCLSYLVDVGDHHTIHEVRVWFPLAELAAKLWPTHAYQAQASEEMPKITTAVLKLFQNKAAFQIWGQLYQPDRPDNIRPGPPEGSQLYYTSFIGLKQAVIQLLAEEADVDAQGGWYCSALQAASSQCHMDIVDLLLQNGADVNIYGGYGDNNALQFAVLQNHMGMVEFLLERNADIDGHGGHRFGNPLQIASISNDIDMVRLLLGKGADVNAEGGEFKNALQTASYKGYMEIVKLLLEKGADVNGQCGDYGSALQTASDKGYMEIVELLLEKGADVNAKGNRFGNALQTASDKGYMEIVELLLEKGADVNAKGNRFGNALQAACIGNHMGIVQLLLEKGADVNGQGGLYGHALQTASNGGSMEIVKLLLEKGADVNAKGGFFGHALQAASYKGYIEIVGLLLEKGADVNAQGVSQTFVDSVKVGPELVRWTSESKRRERKSVFLMIAFSSRVSQPS</sequence>
<feature type="repeat" description="ANK" evidence="2">
    <location>
        <begin position="963"/>
        <end position="991"/>
    </location>
</feature>
<accession>L7J596</accession>
<dbReference type="SUPFAM" id="SSF52540">
    <property type="entry name" value="P-loop containing nucleoside triphosphate hydrolases"/>
    <property type="match status" value="1"/>
</dbReference>
<feature type="repeat" description="ANK" evidence="2">
    <location>
        <begin position="1029"/>
        <end position="1061"/>
    </location>
</feature>
<dbReference type="SUPFAM" id="SSF48403">
    <property type="entry name" value="Ankyrin repeat"/>
    <property type="match status" value="1"/>
</dbReference>
<protein>
    <submittedName>
        <fullName evidence="4">Ankyrin repeat domain-containing protein 29</fullName>
    </submittedName>
</protein>
<dbReference type="EMBL" id="JH795779">
    <property type="protein sequence ID" value="ELQ63406.1"/>
    <property type="molecule type" value="Genomic_DNA"/>
</dbReference>
<dbReference type="AlphaFoldDB" id="L7J596"/>
<dbReference type="Gene3D" id="1.25.40.20">
    <property type="entry name" value="Ankyrin repeat-containing domain"/>
    <property type="match status" value="1"/>
</dbReference>
<evidence type="ECO:0000256" key="1">
    <source>
        <dbReference type="ARBA" id="ARBA00022737"/>
    </source>
</evidence>
<dbReference type="Pfam" id="PF12796">
    <property type="entry name" value="Ank_2"/>
    <property type="match status" value="4"/>
</dbReference>